<feature type="transmembrane region" description="Helical" evidence="10">
    <location>
        <begin position="968"/>
        <end position="986"/>
    </location>
</feature>
<feature type="transmembrane region" description="Helical" evidence="10">
    <location>
        <begin position="807"/>
        <end position="829"/>
    </location>
</feature>
<dbReference type="FunFam" id="3.40.50.300:FF:000054">
    <property type="entry name" value="ABC multidrug transporter atrF"/>
    <property type="match status" value="1"/>
</dbReference>
<dbReference type="Pfam" id="PF04140">
    <property type="entry name" value="ICMT"/>
    <property type="match status" value="1"/>
</dbReference>
<feature type="transmembrane region" description="Helical" evidence="10">
    <location>
        <begin position="841"/>
        <end position="863"/>
    </location>
</feature>
<dbReference type="RefSeq" id="XP_004357758.1">
    <property type="nucleotide sequence ID" value="XM_004357701.1"/>
</dbReference>
<evidence type="ECO:0000259" key="13">
    <source>
        <dbReference type="PROSITE" id="PS50893"/>
    </source>
</evidence>
<dbReference type="Gene3D" id="1.20.120.1630">
    <property type="match status" value="1"/>
</dbReference>
<sequence length="1700" mass="194041">MTTHSSTTTTTSGIDNKSAQFAWSKHGAAKTVCIAYALGIAMGVGISVYFYSDSFPTFGLYLTSLSIFHLWEYIWVSMYDTSNLSSESFLLNHSREYHLALLVGFSEFWIEWYLFPSLKQFGWISFIGLIGSLGGQALRTVAMITAGRNFSHLIQEEKRKHHKLVTNGIYQYIRHPSYCGWFIWSVSTQLLMFNPICILGFAYVSWQFFSDRIDYEEDTLIEFFGNDYKEYKKKKNLKMVKEVGNTKISMDEIDIPTTNNSLNHQNGQQSIDLEKSEIDFKTTSFILENESKNNRLNNKDDGDDLENRVSPDDDSSDFKLRQYFEDSQRMSISNGSKPKKMGISVHNLSVIGIGADVSVIKDMLSPLFFIFNPFKWKRNNGITFNILNNIDIFCKDGEMLLVLGRPGAGCSTMLRMIANVQRDTYVNVKGTVSYGGLDSERWSRYRGEAIYIPEEDCHFPTLTLHQTLDFALKCKTPGNRLPDETKRSFRQKIYKLMLDMYGLVNQSNTIVGNAFIRGLSGGERKRTTITEAMVSAAPINCWDCSTRGLDSASALDYAKSLRIMTDTLDKTTIATFYQASESIYRLFDKVLVLEKGKCIYFGPTDQAKQYFVDLGFDCEPRKSTPDYLTGVTNPQERNIRQGFESSAPQTSFEFEDAWLHSSSRSKMLQEQMQFDQQLETEQPYKIFAQQVESEKSKTTPNSRPYTTSFFTQVRALTIRQFQIIWGNKVSMISRYISVLFQAFVYGSLFFQQPNDMNGLFTRCGAIFGSILFNSFLSQGELIVTFMGRQTLQKHKTYAMYRPSAYHLAQVITDLPIIAFQVLLFSIIAYFMFGLQYRVEQFFFWIFSMIGLTLCITNIIRALGHFSPSLYASQNVMSVYLLLLLCYAGFTVPYPKLHPWLSWFLWINPFSYGFKALTLNEFENIIFDCNQTAIPYGPTYQQQSSYRTCPIPGSVPGQLSISGESYLKIYLFWVLFIILNMFALEFIDWTSGGYTKKVYKKGKAPKINDSNQEEKKINKMVQEANENIKNMSLDCGGGVLTWQHIKYTVPVPGGKRLLLDDIQGWIKPGQMTALVGSTGAGKTTLLDVLAKRKTLGTVQGDIRLNGKPLEIDFERITGYIEQMDVFSPNLTVREALRFSAKMRQDPKVPIDEKYQYVESILEMIEMKHLGDALIGDLESGVGISVEERKRLTIGIELVAKPHILFLDEPTSGLDSQSSYNIIKFIRKLADAGIPLVCTIHQPSPVLFEYFDRLLLLAKGGKMVYFGDIGERSSLLTSYFTRYGARPCTESENPAEYILEVIGAGVYGKSNVDWSNTWKSSPEYQQVTLELEQLSGITTNNLSSSLSSSSSSSPPREFSTPLAYQIWQVYKRMNIIYWRDPFYSFGRWVQGIVVGLIIGLTYFNLQFSSSDMNQRVFFVFQGIILGIMMIFASLPQLFEQRNTFRRDYASRLYHWIPFALSMVAVELPYLVVTSTLFYVCAYWLAGLGSDAETNFYFWLTFTLFLFFCVSIGQAVGAFCETMFLAKFVIPVIIAFLFLFCGVLAPPQNMPLFWRSWIYHLMPTRYLMEGFVTNILKDVNVRCTDEDLIRFTSPPGQSCEQYTQPFSQYSTGYTQQLSSPQNDTCGYCIYSNGSEYYHTLGWSESNRYRNLLIIVVVHCSLCVVSAQALGDTAQRLVNEISSNYQHTLSWWPNMESALDKNTN</sequence>
<keyword evidence="7" id="KW-0067">ATP-binding</keyword>
<dbReference type="InterPro" id="IPR013525">
    <property type="entry name" value="ABC2_TM"/>
</dbReference>
<feature type="transmembrane region" description="Helical" evidence="10">
    <location>
        <begin position="765"/>
        <end position="786"/>
    </location>
</feature>
<dbReference type="KEGG" id="dfa:DFA_00041"/>
<keyword evidence="6" id="KW-0547">Nucleotide-binding</keyword>
<feature type="transmembrane region" description="Helical" evidence="10">
    <location>
        <begin position="1413"/>
        <end position="1432"/>
    </location>
</feature>
<keyword evidence="10" id="KW-0256">Endoplasmic reticulum</keyword>
<dbReference type="InterPro" id="IPR007269">
    <property type="entry name" value="ICMT_MeTrfase"/>
</dbReference>
<accession>F4PXF4</accession>
<keyword evidence="4 10" id="KW-0812">Transmembrane</keyword>
<dbReference type="Pfam" id="PF00005">
    <property type="entry name" value="ABC_tran"/>
    <property type="match status" value="2"/>
</dbReference>
<feature type="region of interest" description="Disordered" evidence="12">
    <location>
        <begin position="293"/>
        <end position="316"/>
    </location>
</feature>
<dbReference type="PROSITE" id="PS50893">
    <property type="entry name" value="ABC_TRANSPORTER_2"/>
    <property type="match status" value="2"/>
</dbReference>
<feature type="transmembrane region" description="Helical" evidence="10">
    <location>
        <begin position="1453"/>
        <end position="1482"/>
    </location>
</feature>
<dbReference type="EMBL" id="GL883014">
    <property type="protein sequence ID" value="EGG19464.1"/>
    <property type="molecule type" value="Genomic_DNA"/>
</dbReference>
<dbReference type="CDD" id="cd03233">
    <property type="entry name" value="ABCG_PDR_domain1"/>
    <property type="match status" value="1"/>
</dbReference>
<evidence type="ECO:0000256" key="2">
    <source>
        <dbReference type="ARBA" id="ARBA00006012"/>
    </source>
</evidence>
<dbReference type="GO" id="GO:0032259">
    <property type="term" value="P:methylation"/>
    <property type="evidence" value="ECO:0007669"/>
    <property type="project" value="UniProtKB-KW"/>
</dbReference>
<dbReference type="InterPro" id="IPR034001">
    <property type="entry name" value="ABCG_PDR_1"/>
</dbReference>
<dbReference type="InterPro" id="IPR003439">
    <property type="entry name" value="ABC_transporter-like_ATP-bd"/>
</dbReference>
<keyword evidence="10" id="KW-0949">S-adenosyl-L-methionine</keyword>
<dbReference type="Pfam" id="PF06422">
    <property type="entry name" value="PDR_CDR"/>
    <property type="match status" value="1"/>
</dbReference>
<comment type="subcellular location">
    <subcellularLocation>
        <location evidence="10">Endoplasmic reticulum membrane</location>
        <topology evidence="10">Multi-pass membrane protein</topology>
    </subcellularLocation>
    <subcellularLocation>
        <location evidence="1">Membrane</location>
        <topology evidence="1">Multi-pass membrane protein</topology>
    </subcellularLocation>
</comment>
<organism evidence="14 15">
    <name type="scientific">Cavenderia fasciculata</name>
    <name type="common">Slime mold</name>
    <name type="synonym">Dictyostelium fasciculatum</name>
    <dbReference type="NCBI Taxonomy" id="261658"/>
    <lineage>
        <taxon>Eukaryota</taxon>
        <taxon>Amoebozoa</taxon>
        <taxon>Evosea</taxon>
        <taxon>Eumycetozoa</taxon>
        <taxon>Dictyostelia</taxon>
        <taxon>Acytosteliales</taxon>
        <taxon>Cavenderiaceae</taxon>
        <taxon>Cavenderia</taxon>
    </lineage>
</organism>
<dbReference type="GO" id="GO:0005789">
    <property type="term" value="C:endoplasmic reticulum membrane"/>
    <property type="evidence" value="ECO:0007669"/>
    <property type="project" value="UniProtKB-SubCell"/>
</dbReference>
<evidence type="ECO:0000256" key="1">
    <source>
        <dbReference type="ARBA" id="ARBA00004141"/>
    </source>
</evidence>
<keyword evidence="15" id="KW-1185">Reference proteome</keyword>
<dbReference type="InterPro" id="IPR010929">
    <property type="entry name" value="PDR_CDR_ABC"/>
</dbReference>
<evidence type="ECO:0000313" key="14">
    <source>
        <dbReference type="EMBL" id="EGG19464.1"/>
    </source>
</evidence>
<evidence type="ECO:0000256" key="4">
    <source>
        <dbReference type="ARBA" id="ARBA00022692"/>
    </source>
</evidence>
<evidence type="ECO:0000256" key="7">
    <source>
        <dbReference type="ARBA" id="ARBA00022840"/>
    </source>
</evidence>
<feature type="transmembrane region" description="Helical" evidence="10">
    <location>
        <begin position="121"/>
        <end position="142"/>
    </location>
</feature>
<comment type="similarity">
    <text evidence="10">Belongs to the class VI-like SAM-binding methyltransferase superfamily. Isoprenylcysteine carboxyl methyltransferase family.</text>
</comment>
<dbReference type="GeneID" id="14871564"/>
<dbReference type="InterPro" id="IPR034003">
    <property type="entry name" value="ABCG_PDR_2"/>
</dbReference>
<evidence type="ECO:0000256" key="10">
    <source>
        <dbReference type="RuleBase" id="RU362022"/>
    </source>
</evidence>
<dbReference type="GO" id="GO:0005524">
    <property type="term" value="F:ATP binding"/>
    <property type="evidence" value="ECO:0007669"/>
    <property type="project" value="UniProtKB-KW"/>
</dbReference>
<dbReference type="InterPro" id="IPR043926">
    <property type="entry name" value="ABCG_dom"/>
</dbReference>
<feature type="transmembrane region" description="Helical" evidence="10">
    <location>
        <begin position="181"/>
        <end position="206"/>
    </location>
</feature>
<dbReference type="GO" id="GO:0016887">
    <property type="term" value="F:ATP hydrolysis activity"/>
    <property type="evidence" value="ECO:0007669"/>
    <property type="project" value="InterPro"/>
</dbReference>
<evidence type="ECO:0000313" key="15">
    <source>
        <dbReference type="Proteomes" id="UP000007797"/>
    </source>
</evidence>
<dbReference type="OrthoDB" id="245989at2759"/>
<dbReference type="SUPFAM" id="SSF52540">
    <property type="entry name" value="P-loop containing nucleoside triphosphate hydrolases"/>
    <property type="match status" value="2"/>
</dbReference>
<dbReference type="GO" id="GO:0140359">
    <property type="term" value="F:ABC-type transporter activity"/>
    <property type="evidence" value="ECO:0007669"/>
    <property type="project" value="InterPro"/>
</dbReference>
<dbReference type="InterPro" id="IPR025770">
    <property type="entry name" value="PPMT_MeTrfase"/>
</dbReference>
<feature type="transmembrane region" description="Helical" evidence="10">
    <location>
        <begin position="1521"/>
        <end position="1542"/>
    </location>
</feature>
<dbReference type="Proteomes" id="UP000007797">
    <property type="component" value="Unassembled WGS sequence"/>
</dbReference>
<feature type="transmembrane region" description="Helical" evidence="10">
    <location>
        <begin position="97"/>
        <end position="115"/>
    </location>
</feature>
<evidence type="ECO:0000256" key="5">
    <source>
        <dbReference type="ARBA" id="ARBA00022737"/>
    </source>
</evidence>
<dbReference type="Gene3D" id="3.40.50.300">
    <property type="entry name" value="P-loop containing nucleotide triphosphate hydrolases"/>
    <property type="match status" value="2"/>
</dbReference>
<keyword evidence="5" id="KW-0677">Repeat</keyword>
<keyword evidence="3" id="KW-0813">Transport</keyword>
<dbReference type="InterPro" id="IPR029481">
    <property type="entry name" value="ABC_trans_N"/>
</dbReference>
<gene>
    <name evidence="14" type="ORF">DFA_00041</name>
</gene>
<feature type="transmembrane region" description="Helical" evidence="10">
    <location>
        <begin position="33"/>
        <end position="52"/>
    </location>
</feature>
<dbReference type="GO" id="GO:0004671">
    <property type="term" value="F:protein C-terminal S-isoprenylcysteine carboxyl O-methyltransferase activity"/>
    <property type="evidence" value="ECO:0007669"/>
    <property type="project" value="UniProtKB-EC"/>
</dbReference>
<evidence type="ECO:0000256" key="9">
    <source>
        <dbReference type="ARBA" id="ARBA00023136"/>
    </source>
</evidence>
<feature type="transmembrane region" description="Helical" evidence="10">
    <location>
        <begin position="58"/>
        <end position="76"/>
    </location>
</feature>
<proteinExistence type="inferred from homology"/>
<dbReference type="CDD" id="cd03232">
    <property type="entry name" value="ABCG_PDR_domain2"/>
    <property type="match status" value="1"/>
</dbReference>
<evidence type="ECO:0000256" key="6">
    <source>
        <dbReference type="ARBA" id="ARBA00022741"/>
    </source>
</evidence>
<comment type="similarity">
    <text evidence="2">Belongs to the ABC transporter superfamily. ABCG family. PDR (TC 3.A.1.205) subfamily.</text>
</comment>
<feature type="transmembrane region" description="Helical" evidence="10">
    <location>
        <begin position="875"/>
        <end position="893"/>
    </location>
</feature>
<comment type="catalytic activity">
    <reaction evidence="10">
        <text>[protein]-C-terminal S-[(2E,6E)-farnesyl]-L-cysteine + S-adenosyl-L-methionine = [protein]-C-terminal S-[(2E,6E)-farnesyl]-L-cysteine methyl ester + S-adenosyl-L-homocysteine</text>
        <dbReference type="Rhea" id="RHEA:21672"/>
        <dbReference type="Rhea" id="RHEA-COMP:12125"/>
        <dbReference type="Rhea" id="RHEA-COMP:12126"/>
        <dbReference type="ChEBI" id="CHEBI:57856"/>
        <dbReference type="ChEBI" id="CHEBI:59789"/>
        <dbReference type="ChEBI" id="CHEBI:90510"/>
        <dbReference type="ChEBI" id="CHEBI:90511"/>
        <dbReference type="EC" id="2.1.1.100"/>
    </reaction>
</comment>
<feature type="coiled-coil region" evidence="11">
    <location>
        <begin position="1006"/>
        <end position="1033"/>
    </location>
</feature>
<protein>
    <recommendedName>
        <fullName evidence="10">Protein-S-isoprenylcysteine O-methyltransferase</fullName>
        <ecNumber evidence="10">2.1.1.100</ecNumber>
    </recommendedName>
</protein>
<dbReference type="Pfam" id="PF14510">
    <property type="entry name" value="ABC_trans_N"/>
    <property type="match status" value="1"/>
</dbReference>
<feature type="domain" description="ABC transporter" evidence="13">
    <location>
        <begin position="1039"/>
        <end position="1283"/>
    </location>
</feature>
<reference evidence="15" key="1">
    <citation type="journal article" date="2011" name="Genome Res.">
        <title>Phylogeny-wide analysis of social amoeba genomes highlights ancient origins for complex intercellular communication.</title>
        <authorList>
            <person name="Heidel A.J."/>
            <person name="Lawal H.M."/>
            <person name="Felder M."/>
            <person name="Schilde C."/>
            <person name="Helps N.R."/>
            <person name="Tunggal B."/>
            <person name="Rivero F."/>
            <person name="John U."/>
            <person name="Schleicher M."/>
            <person name="Eichinger L."/>
            <person name="Platzer M."/>
            <person name="Noegel A.A."/>
            <person name="Schaap P."/>
            <person name="Gloeckner G."/>
        </authorList>
    </citation>
    <scope>NUCLEOTIDE SEQUENCE [LARGE SCALE GENOMIC DNA]</scope>
    <source>
        <strain evidence="15">SH3</strain>
    </source>
</reference>
<evidence type="ECO:0000256" key="3">
    <source>
        <dbReference type="ARBA" id="ARBA00022448"/>
    </source>
</evidence>
<keyword evidence="8 10" id="KW-1133">Transmembrane helix</keyword>
<keyword evidence="11" id="KW-0175">Coiled coil</keyword>
<evidence type="ECO:0000256" key="12">
    <source>
        <dbReference type="SAM" id="MobiDB-lite"/>
    </source>
</evidence>
<dbReference type="EC" id="2.1.1.100" evidence="10"/>
<feature type="transmembrane region" description="Helical" evidence="10">
    <location>
        <begin position="1380"/>
        <end position="1401"/>
    </location>
</feature>
<dbReference type="OMA" id="QKNFAFF"/>
<dbReference type="PROSITE" id="PS51564">
    <property type="entry name" value="SAM_ICMT"/>
    <property type="match status" value="1"/>
</dbReference>
<dbReference type="Pfam" id="PF01061">
    <property type="entry name" value="ABC2_membrane"/>
    <property type="match status" value="2"/>
</dbReference>
<keyword evidence="9 10" id="KW-0472">Membrane</keyword>
<feature type="domain" description="ABC transporter" evidence="13">
    <location>
        <begin position="368"/>
        <end position="620"/>
    </location>
</feature>
<dbReference type="InterPro" id="IPR003593">
    <property type="entry name" value="AAA+_ATPase"/>
</dbReference>
<dbReference type="SMART" id="SM00382">
    <property type="entry name" value="AAA"/>
    <property type="match status" value="2"/>
</dbReference>
<feature type="transmembrane region" description="Helical" evidence="10">
    <location>
        <begin position="1494"/>
        <end position="1514"/>
    </location>
</feature>
<keyword evidence="10" id="KW-0808">Transferase</keyword>
<dbReference type="PANTHER" id="PTHR19241">
    <property type="entry name" value="ATP-BINDING CASSETTE TRANSPORTER"/>
    <property type="match status" value="1"/>
</dbReference>
<keyword evidence="10" id="KW-0489">Methyltransferase</keyword>
<dbReference type="Pfam" id="PF19055">
    <property type="entry name" value="ABC2_membrane_7"/>
    <property type="match status" value="2"/>
</dbReference>
<evidence type="ECO:0000256" key="8">
    <source>
        <dbReference type="ARBA" id="ARBA00022989"/>
    </source>
</evidence>
<evidence type="ECO:0000256" key="11">
    <source>
        <dbReference type="SAM" id="Coils"/>
    </source>
</evidence>
<name>F4PXF4_CACFS</name>
<dbReference type="InterPro" id="IPR027417">
    <property type="entry name" value="P-loop_NTPase"/>
</dbReference>